<proteinExistence type="predicted"/>
<evidence type="ECO:0000313" key="1">
    <source>
        <dbReference type="EMBL" id="KAI3817413.1"/>
    </source>
</evidence>
<keyword evidence="2" id="KW-1185">Reference proteome</keyword>
<evidence type="ECO:0000313" key="2">
    <source>
        <dbReference type="Proteomes" id="UP001056120"/>
    </source>
</evidence>
<sequence length="136" mass="15624">MYRVNFLELISYVLLPQLKATCLDASLSNTGKGKSKSYDSEVFHGFHLVKDVAEVVEVRFAMRDDRFAGYGHVEFATLDLQVRSPLERLFGQCVEISRMSILKDYDSGGPKWKVLFYVTRICLGEESLHFCSFRVR</sequence>
<reference evidence="1 2" key="2">
    <citation type="journal article" date="2022" name="Mol. Ecol. Resour.">
        <title>The genomes of chicory, endive, great burdock and yacon provide insights into Asteraceae paleo-polyploidization history and plant inulin production.</title>
        <authorList>
            <person name="Fan W."/>
            <person name="Wang S."/>
            <person name="Wang H."/>
            <person name="Wang A."/>
            <person name="Jiang F."/>
            <person name="Liu H."/>
            <person name="Zhao H."/>
            <person name="Xu D."/>
            <person name="Zhang Y."/>
        </authorList>
    </citation>
    <scope>NUCLEOTIDE SEQUENCE [LARGE SCALE GENOMIC DNA]</scope>
    <source>
        <strain evidence="2">cv. Yunnan</strain>
        <tissue evidence="1">Leaves</tissue>
    </source>
</reference>
<organism evidence="1 2">
    <name type="scientific">Smallanthus sonchifolius</name>
    <dbReference type="NCBI Taxonomy" id="185202"/>
    <lineage>
        <taxon>Eukaryota</taxon>
        <taxon>Viridiplantae</taxon>
        <taxon>Streptophyta</taxon>
        <taxon>Embryophyta</taxon>
        <taxon>Tracheophyta</taxon>
        <taxon>Spermatophyta</taxon>
        <taxon>Magnoliopsida</taxon>
        <taxon>eudicotyledons</taxon>
        <taxon>Gunneridae</taxon>
        <taxon>Pentapetalae</taxon>
        <taxon>asterids</taxon>
        <taxon>campanulids</taxon>
        <taxon>Asterales</taxon>
        <taxon>Asteraceae</taxon>
        <taxon>Asteroideae</taxon>
        <taxon>Heliantheae alliance</taxon>
        <taxon>Millerieae</taxon>
        <taxon>Smallanthus</taxon>
    </lineage>
</organism>
<dbReference type="EMBL" id="CM042021">
    <property type="protein sequence ID" value="KAI3817413.1"/>
    <property type="molecule type" value="Genomic_DNA"/>
</dbReference>
<comment type="caution">
    <text evidence="1">The sequence shown here is derived from an EMBL/GenBank/DDBJ whole genome shotgun (WGS) entry which is preliminary data.</text>
</comment>
<protein>
    <submittedName>
        <fullName evidence="1">Uncharacterized protein</fullName>
    </submittedName>
</protein>
<reference evidence="2" key="1">
    <citation type="journal article" date="2022" name="Mol. Ecol. Resour.">
        <title>The genomes of chicory, endive, great burdock and yacon provide insights into Asteraceae palaeo-polyploidization history and plant inulin production.</title>
        <authorList>
            <person name="Fan W."/>
            <person name="Wang S."/>
            <person name="Wang H."/>
            <person name="Wang A."/>
            <person name="Jiang F."/>
            <person name="Liu H."/>
            <person name="Zhao H."/>
            <person name="Xu D."/>
            <person name="Zhang Y."/>
        </authorList>
    </citation>
    <scope>NUCLEOTIDE SEQUENCE [LARGE SCALE GENOMIC DNA]</scope>
    <source>
        <strain evidence="2">cv. Yunnan</strain>
    </source>
</reference>
<gene>
    <name evidence="1" type="ORF">L1987_11203</name>
</gene>
<accession>A0ACB9JCI9</accession>
<name>A0ACB9JCI9_9ASTR</name>
<dbReference type="Proteomes" id="UP001056120">
    <property type="component" value="Linkage Group LG04"/>
</dbReference>